<protein>
    <submittedName>
        <fullName evidence="3">Uncharacterized protein</fullName>
    </submittedName>
</protein>
<accession>A0AAV9RJV4</accession>
<dbReference type="EMBL" id="JAHHUM010001754">
    <property type="protein sequence ID" value="KAK5609287.1"/>
    <property type="molecule type" value="Genomic_DNA"/>
</dbReference>
<keyword evidence="2" id="KW-0732">Signal</keyword>
<evidence type="ECO:0000313" key="4">
    <source>
        <dbReference type="Proteomes" id="UP001311232"/>
    </source>
</evidence>
<organism evidence="3 4">
    <name type="scientific">Crenichthys baileyi</name>
    <name type="common">White River springfish</name>
    <dbReference type="NCBI Taxonomy" id="28760"/>
    <lineage>
        <taxon>Eukaryota</taxon>
        <taxon>Metazoa</taxon>
        <taxon>Chordata</taxon>
        <taxon>Craniata</taxon>
        <taxon>Vertebrata</taxon>
        <taxon>Euteleostomi</taxon>
        <taxon>Actinopterygii</taxon>
        <taxon>Neopterygii</taxon>
        <taxon>Teleostei</taxon>
        <taxon>Neoteleostei</taxon>
        <taxon>Acanthomorphata</taxon>
        <taxon>Ovalentaria</taxon>
        <taxon>Atherinomorphae</taxon>
        <taxon>Cyprinodontiformes</taxon>
        <taxon>Goodeidae</taxon>
        <taxon>Crenichthys</taxon>
    </lineage>
</organism>
<feature type="chain" id="PRO_5043395836" evidence="2">
    <location>
        <begin position="22"/>
        <end position="252"/>
    </location>
</feature>
<reference evidence="3 4" key="1">
    <citation type="submission" date="2021-06" db="EMBL/GenBank/DDBJ databases">
        <authorList>
            <person name="Palmer J.M."/>
        </authorList>
    </citation>
    <scope>NUCLEOTIDE SEQUENCE [LARGE SCALE GENOMIC DNA]</scope>
    <source>
        <strain evidence="3 4">MEX-2019</strain>
        <tissue evidence="3">Muscle</tissue>
    </source>
</reference>
<keyword evidence="4" id="KW-1185">Reference proteome</keyword>
<evidence type="ECO:0000313" key="3">
    <source>
        <dbReference type="EMBL" id="KAK5609287.1"/>
    </source>
</evidence>
<feature type="compositionally biased region" description="Basic and acidic residues" evidence="1">
    <location>
        <begin position="159"/>
        <end position="173"/>
    </location>
</feature>
<proteinExistence type="predicted"/>
<feature type="region of interest" description="Disordered" evidence="1">
    <location>
        <begin position="85"/>
        <end position="142"/>
    </location>
</feature>
<sequence>MPIVFSALRLICLTTPVLTLASPNGTCCQAVIPLLLVFCQCGGANTIFSDQLSDLPFDTKEHLINYQTEGLGEDKAIYARADPAMDPETRDTGTYHFLSRRPTESRDPGPGKQPPGVSQHTPMHPTLDTKTHKYTSGQRHHPAAGRVAGCLGPTFDGGPKLREQSKTQPDKKTGTHIPALMRTHKNTHTYTPSVNTNKNGCPILTHAPHTYSILPGPDTDTPQGKPGPGPFPPGVETGRPPHHLNLGWASLG</sequence>
<evidence type="ECO:0000256" key="1">
    <source>
        <dbReference type="SAM" id="MobiDB-lite"/>
    </source>
</evidence>
<comment type="caution">
    <text evidence="3">The sequence shown here is derived from an EMBL/GenBank/DDBJ whole genome shotgun (WGS) entry which is preliminary data.</text>
</comment>
<dbReference type="AlphaFoldDB" id="A0AAV9RJV4"/>
<evidence type="ECO:0000256" key="2">
    <source>
        <dbReference type="SAM" id="SignalP"/>
    </source>
</evidence>
<gene>
    <name evidence="3" type="ORF">CRENBAI_012824</name>
</gene>
<feature type="region of interest" description="Disordered" evidence="1">
    <location>
        <begin position="215"/>
        <end position="241"/>
    </location>
</feature>
<feature type="signal peptide" evidence="2">
    <location>
        <begin position="1"/>
        <end position="21"/>
    </location>
</feature>
<dbReference type="Proteomes" id="UP001311232">
    <property type="component" value="Unassembled WGS sequence"/>
</dbReference>
<feature type="region of interest" description="Disordered" evidence="1">
    <location>
        <begin position="155"/>
        <end position="174"/>
    </location>
</feature>
<name>A0AAV9RJV4_9TELE</name>